<dbReference type="InParanoid" id="G5C696"/>
<name>G5C696_HETGA</name>
<gene>
    <name evidence="6" type="ORF">GW7_02392</name>
</gene>
<evidence type="ECO:0000313" key="6">
    <source>
        <dbReference type="EMBL" id="EHB17057.1"/>
    </source>
</evidence>
<dbReference type="AlphaFoldDB" id="G5C696"/>
<dbReference type="FunCoup" id="G5C696">
    <property type="interactions" value="2"/>
</dbReference>
<dbReference type="InterPro" id="IPR028122">
    <property type="entry name" value="FAM24"/>
</dbReference>
<dbReference type="EMBL" id="JH173492">
    <property type="protein sequence ID" value="EHB17057.1"/>
    <property type="molecule type" value="Genomic_DNA"/>
</dbReference>
<sequence length="100" mass="10890">MSVTFDQTTILLIICSGIMGIMFMLIGAVICFYVKIFQALKASKECGPQANSANNTEDKVILAETAAVDSCSTFQFCDESKMYADYDPLSSSFCDINEGL</sequence>
<evidence type="ECO:0000313" key="7">
    <source>
        <dbReference type="Proteomes" id="UP000006813"/>
    </source>
</evidence>
<dbReference type="PANTHER" id="PTHR35860">
    <property type="entry name" value="PROTEIN FAM24B"/>
    <property type="match status" value="1"/>
</dbReference>
<reference evidence="6 7" key="1">
    <citation type="journal article" date="2011" name="Nature">
        <title>Genome sequencing reveals insights into physiology and longevity of the naked mole rat.</title>
        <authorList>
            <person name="Kim E.B."/>
            <person name="Fang X."/>
            <person name="Fushan A.A."/>
            <person name="Huang Z."/>
            <person name="Lobanov A.V."/>
            <person name="Han L."/>
            <person name="Marino S.M."/>
            <person name="Sun X."/>
            <person name="Turanov A.A."/>
            <person name="Yang P."/>
            <person name="Yim S.H."/>
            <person name="Zhao X."/>
            <person name="Kasaikina M.V."/>
            <person name="Stoletzki N."/>
            <person name="Peng C."/>
            <person name="Polak P."/>
            <person name="Xiong Z."/>
            <person name="Kiezun A."/>
            <person name="Zhu Y."/>
            <person name="Chen Y."/>
            <person name="Kryukov G.V."/>
            <person name="Zhang Q."/>
            <person name="Peshkin L."/>
            <person name="Yang L."/>
            <person name="Bronson R.T."/>
            <person name="Buffenstein R."/>
            <person name="Wang B."/>
            <person name="Han C."/>
            <person name="Li Q."/>
            <person name="Chen L."/>
            <person name="Zhao W."/>
            <person name="Sunyaev S.R."/>
            <person name="Park T.J."/>
            <person name="Zhang G."/>
            <person name="Wang J."/>
            <person name="Gladyshev V.N."/>
        </authorList>
    </citation>
    <scope>NUCLEOTIDE SEQUENCE [LARGE SCALE GENOMIC DNA]</scope>
</reference>
<dbReference type="GO" id="GO:0005576">
    <property type="term" value="C:extracellular region"/>
    <property type="evidence" value="ECO:0007669"/>
    <property type="project" value="UniProtKB-SubCell"/>
</dbReference>
<keyword evidence="3" id="KW-0964">Secreted</keyword>
<keyword evidence="5" id="KW-0472">Membrane</keyword>
<evidence type="ECO:0000256" key="2">
    <source>
        <dbReference type="ARBA" id="ARBA00007386"/>
    </source>
</evidence>
<accession>G5C696</accession>
<keyword evidence="4" id="KW-0732">Signal</keyword>
<organism evidence="6 7">
    <name type="scientific">Heterocephalus glaber</name>
    <name type="common">Naked mole rat</name>
    <dbReference type="NCBI Taxonomy" id="10181"/>
    <lineage>
        <taxon>Eukaryota</taxon>
        <taxon>Metazoa</taxon>
        <taxon>Chordata</taxon>
        <taxon>Craniata</taxon>
        <taxon>Vertebrata</taxon>
        <taxon>Euteleostomi</taxon>
        <taxon>Mammalia</taxon>
        <taxon>Eutheria</taxon>
        <taxon>Euarchontoglires</taxon>
        <taxon>Glires</taxon>
        <taxon>Rodentia</taxon>
        <taxon>Hystricomorpha</taxon>
        <taxon>Bathyergidae</taxon>
        <taxon>Heterocephalus</taxon>
    </lineage>
</organism>
<evidence type="ECO:0000256" key="3">
    <source>
        <dbReference type="ARBA" id="ARBA00022525"/>
    </source>
</evidence>
<comment type="subcellular location">
    <subcellularLocation>
        <location evidence="1">Secreted</location>
    </subcellularLocation>
</comment>
<keyword evidence="5" id="KW-1133">Transmembrane helix</keyword>
<proteinExistence type="inferred from homology"/>
<dbReference type="PANTHER" id="PTHR35860:SF1">
    <property type="entry name" value="PROTEIN FAM24A"/>
    <property type="match status" value="1"/>
</dbReference>
<dbReference type="Pfam" id="PF15193">
    <property type="entry name" value="FAM24"/>
    <property type="match status" value="1"/>
</dbReference>
<feature type="transmembrane region" description="Helical" evidence="5">
    <location>
        <begin position="12"/>
        <end position="34"/>
    </location>
</feature>
<evidence type="ECO:0000256" key="4">
    <source>
        <dbReference type="ARBA" id="ARBA00022729"/>
    </source>
</evidence>
<evidence type="ECO:0000256" key="1">
    <source>
        <dbReference type="ARBA" id="ARBA00004613"/>
    </source>
</evidence>
<keyword evidence="5" id="KW-0812">Transmembrane</keyword>
<evidence type="ECO:0000256" key="5">
    <source>
        <dbReference type="SAM" id="Phobius"/>
    </source>
</evidence>
<dbReference type="Proteomes" id="UP000006813">
    <property type="component" value="Unassembled WGS sequence"/>
</dbReference>
<protein>
    <submittedName>
        <fullName evidence="6">Protein FAM24A</fullName>
    </submittedName>
</protein>
<comment type="similarity">
    <text evidence="2">Belongs to the FAM24 family.</text>
</comment>